<dbReference type="Proteomes" id="UP000184533">
    <property type="component" value="Unassembled WGS sequence"/>
</dbReference>
<dbReference type="Proteomes" id="UP000033608">
    <property type="component" value="Unassembled WGS sequence"/>
</dbReference>
<dbReference type="PATRIC" id="fig|1121477.3.peg.1943"/>
<dbReference type="InterPro" id="IPR057574">
    <property type="entry name" value="nSTAND_NTPase5_dom"/>
</dbReference>
<proteinExistence type="predicted"/>
<evidence type="ECO:0000313" key="5">
    <source>
        <dbReference type="Proteomes" id="UP000184533"/>
    </source>
</evidence>
<reference evidence="2 4" key="1">
    <citation type="submission" date="2015-03" db="EMBL/GenBank/DDBJ databases">
        <authorList>
            <person name="Hassan Y.I."/>
            <person name="Lepp D."/>
            <person name="Zhou T."/>
        </authorList>
    </citation>
    <scope>NUCLEOTIDE SEQUENCE [LARGE SCALE GENOMIC DNA]</scope>
    <source>
        <strain evidence="2 4">DSM 17137</strain>
    </source>
</reference>
<dbReference type="EMBL" id="LAJF01000041">
    <property type="protein sequence ID" value="KKB86115.1"/>
    <property type="molecule type" value="Genomic_DNA"/>
</dbReference>
<dbReference type="SUPFAM" id="SSF52540">
    <property type="entry name" value="P-loop containing nucleoside triphosphate hydrolases"/>
    <property type="match status" value="1"/>
</dbReference>
<name>A0A0F5LUS4_9HYPH</name>
<evidence type="ECO:0000259" key="1">
    <source>
        <dbReference type="Pfam" id="PF25199"/>
    </source>
</evidence>
<reference evidence="3 5" key="2">
    <citation type="submission" date="2016-11" db="EMBL/GenBank/DDBJ databases">
        <authorList>
            <person name="Jaros S."/>
            <person name="Januszkiewicz K."/>
            <person name="Wedrychowicz H."/>
        </authorList>
    </citation>
    <scope>NUCLEOTIDE SEQUENCE [LARGE SCALE GENOMIC DNA]</scope>
    <source>
        <strain evidence="3 5">DSM 17137</strain>
    </source>
</reference>
<organism evidence="2 4">
    <name type="scientific">Devosia limi DSM 17137</name>
    <dbReference type="NCBI Taxonomy" id="1121477"/>
    <lineage>
        <taxon>Bacteria</taxon>
        <taxon>Pseudomonadati</taxon>
        <taxon>Pseudomonadota</taxon>
        <taxon>Alphaproteobacteria</taxon>
        <taxon>Hyphomicrobiales</taxon>
        <taxon>Devosiaceae</taxon>
        <taxon>Devosia</taxon>
    </lineage>
</organism>
<dbReference type="AlphaFoldDB" id="A0A0F5LUS4"/>
<keyword evidence="4" id="KW-1185">Reference proteome</keyword>
<feature type="domain" description="Novel STAND NTPase 5" evidence="1">
    <location>
        <begin position="284"/>
        <end position="427"/>
    </location>
</feature>
<accession>A0A0F5LUS4</accession>
<dbReference type="InterPro" id="IPR011990">
    <property type="entry name" value="TPR-like_helical_dom_sf"/>
</dbReference>
<evidence type="ECO:0000313" key="4">
    <source>
        <dbReference type="Proteomes" id="UP000033608"/>
    </source>
</evidence>
<protein>
    <submittedName>
        <fullName evidence="3">SIR2-like domain-containing protein</fullName>
    </submittedName>
</protein>
<sequence>MPDGQGLANILAEKFLGEQYVGLSLKRVYDLACNQRDVRTVQNFLFELFDPLVPAEFHLLIPTFTWAGVVGTNYDRLIEKAYDLQPKATQRLEVNTKDGDGATDRVGSDGLLYVKLHGCISRHAEIHPPMIAGTEQFIRYRDGRIGQFDTFLEWAKLKTLIFCGYSFDDDNLRSLLQEIIAEGDSRPRHFIVNKGVLALEAEYWRERRIIAIDSTFENLLRVLDQTLSSEVRKLGVLNEPEGTSFRRFITKATERESEALRQYLGSLIEHVAPELDPPHADAAKFYSGFDLGWAPIGSDLDVRQPIVDQILKDHIAAAIRPGAQPIVLIKGHAGSGKTVALRRMCYEAAKNQGKLCFFLNRRHIIDTDRFDEMFRLSDLPIYVFIDNISHHKSKALELISRAKRAKAHLIIVATETFATWNSSCDDLEPFVGASYEMKYLSEGNISILIDKLKQHNCLGNLKALPEEKRVHELQHKFGRQLLVALLEATHGAPLQEIIIDEYNSIESAKSRLLYLDICSLHRFGPPVRAGLISRIHDIDFAEFTSKFFKPLEEIVVLREDKRSGDYVYEARHSHIADEVYHGVLKTEDDRFDNVIRIVGKLNPNFSYDVEVLGKIIRADNLGNAINNPAKIRQVYDVAEASIGERAVIFHQRGIFELHQAGDVLQLDVAGSLLEKAVDLEPYNKAIKHSLAELDLRRSRMSAEPAQRTAWRRSAVERASALLTKNNSPYPHHTLLKAAIDGVSDALFELEKEQSEAATLSLGDQIAHAELILKRGLQAFPNESILLSEEGNLSKVLSQASRAERAFEKAFEANPRSSLIAKRLSRIKRSKDAFSEAAEILRQCLEHNPGNPDLHYDYAMTLMEETPNAPVSLGETLLHHLRRSFTPGDKSRQAQFWYARQLSISGKWAEAKELFDSLSDASVPFKEKTQVRGVLRNADGSRQYFTGPIVYLAEEYGFVRCEQFDLSVFFVISDLGLDAEFLDMGVPMRFCLGFSLRGPVATDISL</sequence>
<evidence type="ECO:0000313" key="2">
    <source>
        <dbReference type="EMBL" id="KKB86115.1"/>
    </source>
</evidence>
<evidence type="ECO:0000313" key="3">
    <source>
        <dbReference type="EMBL" id="SHF85685.1"/>
    </source>
</evidence>
<dbReference type="Gene3D" id="1.25.40.10">
    <property type="entry name" value="Tetratricopeptide repeat domain"/>
    <property type="match status" value="1"/>
</dbReference>
<dbReference type="Pfam" id="PF25199">
    <property type="entry name" value="nSTAND_NTPase5"/>
    <property type="match status" value="1"/>
</dbReference>
<dbReference type="EMBL" id="FQVC01000015">
    <property type="protein sequence ID" value="SHF85685.1"/>
    <property type="molecule type" value="Genomic_DNA"/>
</dbReference>
<dbReference type="SUPFAM" id="SSF48452">
    <property type="entry name" value="TPR-like"/>
    <property type="match status" value="1"/>
</dbReference>
<dbReference type="Gene3D" id="3.40.50.300">
    <property type="entry name" value="P-loop containing nucleotide triphosphate hydrolases"/>
    <property type="match status" value="1"/>
</dbReference>
<dbReference type="Pfam" id="PF13289">
    <property type="entry name" value="SIR2_2"/>
    <property type="match status" value="1"/>
</dbReference>
<dbReference type="InterPro" id="IPR027417">
    <property type="entry name" value="P-loop_NTPase"/>
</dbReference>
<gene>
    <name evidence="3" type="ORF">SAMN02745223_03735</name>
    <name evidence="2" type="ORF">VW29_04345</name>
</gene>